<evidence type="ECO:0000259" key="19">
    <source>
        <dbReference type="PROSITE" id="PS50113"/>
    </source>
</evidence>
<dbReference type="Pfam" id="PF07536">
    <property type="entry name" value="HWE_HK"/>
    <property type="match status" value="1"/>
</dbReference>
<feature type="domain" description="PAS" evidence="18">
    <location>
        <begin position="21"/>
        <end position="61"/>
    </location>
</feature>
<keyword evidence="14" id="KW-0157">Chromophore</keyword>
<keyword evidence="12" id="KW-0418">Kinase</keyword>
<dbReference type="GO" id="GO:0006355">
    <property type="term" value="P:regulation of DNA-templated transcription"/>
    <property type="evidence" value="ECO:0007669"/>
    <property type="project" value="InterPro"/>
</dbReference>
<dbReference type="InterPro" id="IPR000014">
    <property type="entry name" value="PAS"/>
</dbReference>
<dbReference type="SMART" id="SM00091">
    <property type="entry name" value="PAS"/>
    <property type="match status" value="3"/>
</dbReference>
<reference evidence="20" key="1">
    <citation type="submission" date="2021-04" db="EMBL/GenBank/DDBJ databases">
        <title>Pseudaminobacter soli sp. nov., isolated from paddy soil contaminated by heavy metals.</title>
        <authorList>
            <person name="Zhang K."/>
        </authorList>
    </citation>
    <scope>NUCLEOTIDE SEQUENCE</scope>
    <source>
        <strain evidence="20">19-2017</strain>
    </source>
</reference>
<dbReference type="RefSeq" id="WP_188253255.1">
    <property type="nucleotide sequence ID" value="NZ_JABVCF010000002.1"/>
</dbReference>
<dbReference type="InterPro" id="IPR000700">
    <property type="entry name" value="PAS-assoc_C"/>
</dbReference>
<evidence type="ECO:0000256" key="16">
    <source>
        <dbReference type="ARBA" id="ARBA00023170"/>
    </source>
</evidence>
<dbReference type="SMART" id="SM00065">
    <property type="entry name" value="GAF"/>
    <property type="match status" value="1"/>
</dbReference>
<name>A0A942E370_9HYPH</name>
<keyword evidence="9" id="KW-0808">Transferase</keyword>
<dbReference type="InterPro" id="IPR013655">
    <property type="entry name" value="PAS_fold_3"/>
</dbReference>
<evidence type="ECO:0000256" key="10">
    <source>
        <dbReference type="ARBA" id="ARBA00022737"/>
    </source>
</evidence>
<evidence type="ECO:0000256" key="15">
    <source>
        <dbReference type="ARBA" id="ARBA00023026"/>
    </source>
</evidence>
<dbReference type="NCBIfam" id="TIGR00229">
    <property type="entry name" value="sensory_box"/>
    <property type="match status" value="3"/>
</dbReference>
<organism evidence="20 21">
    <name type="scientific">Pseudaminobacter soli</name>
    <name type="common">ex Zhang et al. 2022</name>
    <dbReference type="NCBI Taxonomy" id="2831468"/>
    <lineage>
        <taxon>Bacteria</taxon>
        <taxon>Pseudomonadati</taxon>
        <taxon>Pseudomonadota</taxon>
        <taxon>Alphaproteobacteria</taxon>
        <taxon>Hyphomicrobiales</taxon>
        <taxon>Phyllobacteriaceae</taxon>
        <taxon>Pseudaminobacter</taxon>
    </lineage>
</organism>
<dbReference type="AlphaFoldDB" id="A0A942E370"/>
<dbReference type="GO" id="GO:0009881">
    <property type="term" value="F:photoreceptor activity"/>
    <property type="evidence" value="ECO:0007669"/>
    <property type="project" value="UniProtKB-KW"/>
</dbReference>
<dbReference type="SUPFAM" id="SSF55781">
    <property type="entry name" value="GAF domain-like"/>
    <property type="match status" value="1"/>
</dbReference>
<evidence type="ECO:0000313" key="21">
    <source>
        <dbReference type="Proteomes" id="UP000680348"/>
    </source>
</evidence>
<evidence type="ECO:0000256" key="11">
    <source>
        <dbReference type="ARBA" id="ARBA00022741"/>
    </source>
</evidence>
<dbReference type="PROSITE" id="PS50113">
    <property type="entry name" value="PAC"/>
    <property type="match status" value="2"/>
</dbReference>
<sequence>MNGLQVALLVADSAVPQSASEPGLHERILEHLPAAIYMTDAEGRITFYNRAAAELAGREPELGKDKWCVSWRLRRHDGTLLPHDECPMAIALKSGLPVRGEEAVAERPDGSLVPFLAYPTPLFSANGELIGAVNMLVNVSERSADTVMRDQSERFDVLQSRLAAIVEFSNDAIISKDLSGTISTWNKGAERIFGYTAEEAIGQPVTILIPEEQSDEEPGILRRIRNGERVEHYETKRRRKDGTIIDVSLTISPVRDHLGNVIGASKIARDVTGRKRAEEALARRVNEQAALHEFTARLHRATSLKEVYQAGLDAIIKALGCDRASLLLFDENEVMRFVAWRGLSEGYRMAVNGHSPWTKDSSDPNPIFVDDIETADLSDHLKEQIRSEGMRALGFVPLVTKGALVGKFMTYYDRPHVYSRAEADLCLTIARQLGFSVERLRAEEARRRVEEALRESEQRLQLALTAGRMGAWEWELGSGRVIWSPGLEELHGLEPGTFGGTFDDFKRNIHPDDLPMVEARIGDALRTSEDYHVVYRIDHPSGTIRWMESFGRFNRPAEGRSPRIAGVCMDITERKQTETQRDLLVAELSHRVKNTLATVISIARQSFATNPDAVEAQRSFNARIRALGQTHSRLAEASWSGVSLETILLDELAPYRREDQTNLSISGPYTSLTPKQALTLAMAAHELATNAAKYGALSHRGGRVEVEWTKTEGQLRLKWCETGGPKVVAPTRYGFGRMLLERIVAADLGGDVRIDFASGGLCCEIDMPLQPR</sequence>
<dbReference type="InterPro" id="IPR011102">
    <property type="entry name" value="Sig_transdc_His_kinase_HWE"/>
</dbReference>
<dbReference type="InterPro" id="IPR001610">
    <property type="entry name" value="PAC"/>
</dbReference>
<dbReference type="PROSITE" id="PS50112">
    <property type="entry name" value="PAS"/>
    <property type="match status" value="2"/>
</dbReference>
<dbReference type="Pfam" id="PF08448">
    <property type="entry name" value="PAS_4"/>
    <property type="match status" value="1"/>
</dbReference>
<dbReference type="Proteomes" id="UP000680348">
    <property type="component" value="Unassembled WGS sequence"/>
</dbReference>
<dbReference type="SUPFAM" id="SSF55785">
    <property type="entry name" value="PYP-like sensor domain (PAS domain)"/>
    <property type="match status" value="3"/>
</dbReference>
<comment type="catalytic activity">
    <reaction evidence="1">
        <text>ATP + protein L-histidine = ADP + protein N-phospho-L-histidine.</text>
        <dbReference type="EC" id="2.7.13.3"/>
    </reaction>
</comment>
<evidence type="ECO:0000256" key="14">
    <source>
        <dbReference type="ARBA" id="ARBA00022991"/>
    </source>
</evidence>
<keyword evidence="16" id="KW-0675">Receptor</keyword>
<evidence type="ECO:0000256" key="5">
    <source>
        <dbReference type="ARBA" id="ARBA00022553"/>
    </source>
</evidence>
<proteinExistence type="predicted"/>
<dbReference type="InterPro" id="IPR003018">
    <property type="entry name" value="GAF"/>
</dbReference>
<dbReference type="EC" id="2.7.13.3" evidence="2"/>
<dbReference type="Pfam" id="PF08447">
    <property type="entry name" value="PAS_3"/>
    <property type="match status" value="1"/>
</dbReference>
<keyword evidence="21" id="KW-1185">Reference proteome</keyword>
<feature type="coiled-coil region" evidence="17">
    <location>
        <begin position="435"/>
        <end position="466"/>
    </location>
</feature>
<dbReference type="InterPro" id="IPR013656">
    <property type="entry name" value="PAS_4"/>
</dbReference>
<evidence type="ECO:0000256" key="8">
    <source>
        <dbReference type="ARBA" id="ARBA00022643"/>
    </source>
</evidence>
<evidence type="ECO:0000256" key="12">
    <source>
        <dbReference type="ARBA" id="ARBA00022777"/>
    </source>
</evidence>
<dbReference type="PANTHER" id="PTHR41523">
    <property type="entry name" value="TWO-COMPONENT SYSTEM SENSOR PROTEIN"/>
    <property type="match status" value="1"/>
</dbReference>
<dbReference type="PANTHER" id="PTHR41523:SF8">
    <property type="entry name" value="ETHYLENE RESPONSE SENSOR PROTEIN"/>
    <property type="match status" value="1"/>
</dbReference>
<keyword evidence="5" id="KW-0597">Phosphoprotein</keyword>
<dbReference type="GO" id="GO:0005524">
    <property type="term" value="F:ATP binding"/>
    <property type="evidence" value="ECO:0007669"/>
    <property type="project" value="UniProtKB-KW"/>
</dbReference>
<evidence type="ECO:0000256" key="2">
    <source>
        <dbReference type="ARBA" id="ARBA00012438"/>
    </source>
</evidence>
<evidence type="ECO:0000256" key="7">
    <source>
        <dbReference type="ARBA" id="ARBA00022630"/>
    </source>
</evidence>
<evidence type="ECO:0000259" key="18">
    <source>
        <dbReference type="PROSITE" id="PS50112"/>
    </source>
</evidence>
<keyword evidence="15" id="KW-0843">Virulence</keyword>
<evidence type="ECO:0000256" key="6">
    <source>
        <dbReference type="ARBA" id="ARBA00022606"/>
    </source>
</evidence>
<dbReference type="InterPro" id="IPR036890">
    <property type="entry name" value="HATPase_C_sf"/>
</dbReference>
<evidence type="ECO:0000256" key="1">
    <source>
        <dbReference type="ARBA" id="ARBA00000085"/>
    </source>
</evidence>
<keyword evidence="7" id="KW-0285">Flavoprotein</keyword>
<keyword evidence="17" id="KW-0175">Coiled coil</keyword>
<dbReference type="Gene3D" id="3.30.565.10">
    <property type="entry name" value="Histidine kinase-like ATPase, C-terminal domain"/>
    <property type="match status" value="1"/>
</dbReference>
<keyword evidence="10" id="KW-0677">Repeat</keyword>
<dbReference type="Gene3D" id="3.30.450.40">
    <property type="match status" value="1"/>
</dbReference>
<keyword evidence="8" id="KW-0288">FMN</keyword>
<gene>
    <name evidence="20" type="ORF">KEU06_03455</name>
</gene>
<dbReference type="SUPFAM" id="SSF55874">
    <property type="entry name" value="ATPase domain of HSP90 chaperone/DNA topoisomerase II/histidine kinase"/>
    <property type="match status" value="1"/>
</dbReference>
<dbReference type="SMART" id="SM00911">
    <property type="entry name" value="HWE_HK"/>
    <property type="match status" value="1"/>
</dbReference>
<dbReference type="InterPro" id="IPR013767">
    <property type="entry name" value="PAS_fold"/>
</dbReference>
<dbReference type="GO" id="GO:0004673">
    <property type="term" value="F:protein histidine kinase activity"/>
    <property type="evidence" value="ECO:0007669"/>
    <property type="project" value="UniProtKB-EC"/>
</dbReference>
<evidence type="ECO:0000256" key="9">
    <source>
        <dbReference type="ARBA" id="ARBA00022679"/>
    </source>
</evidence>
<feature type="domain" description="PAC" evidence="19">
    <location>
        <begin position="231"/>
        <end position="283"/>
    </location>
</feature>
<dbReference type="Pfam" id="PF00989">
    <property type="entry name" value="PAS"/>
    <property type="match status" value="1"/>
</dbReference>
<feature type="domain" description="PAC" evidence="19">
    <location>
        <begin position="531"/>
        <end position="583"/>
    </location>
</feature>
<dbReference type="InterPro" id="IPR035965">
    <property type="entry name" value="PAS-like_dom_sf"/>
</dbReference>
<protein>
    <recommendedName>
        <fullName evidence="3">Blue-light-activated histidine kinase</fullName>
        <ecNumber evidence="2">2.7.13.3</ecNumber>
    </recommendedName>
</protein>
<dbReference type="Pfam" id="PF13185">
    <property type="entry name" value="GAF_2"/>
    <property type="match status" value="1"/>
</dbReference>
<evidence type="ECO:0000256" key="17">
    <source>
        <dbReference type="SAM" id="Coils"/>
    </source>
</evidence>
<dbReference type="SMART" id="SM00086">
    <property type="entry name" value="PAC"/>
    <property type="match status" value="3"/>
</dbReference>
<dbReference type="Gene3D" id="3.30.450.20">
    <property type="entry name" value="PAS domain"/>
    <property type="match status" value="3"/>
</dbReference>
<dbReference type="InterPro" id="IPR029016">
    <property type="entry name" value="GAF-like_dom_sf"/>
</dbReference>
<keyword evidence="6" id="KW-0716">Sensory transduction</keyword>
<keyword evidence="4" id="KW-0600">Photoreceptor protein</keyword>
<evidence type="ECO:0000256" key="3">
    <source>
        <dbReference type="ARBA" id="ARBA00021740"/>
    </source>
</evidence>
<keyword evidence="13" id="KW-0067">ATP-binding</keyword>
<dbReference type="EMBL" id="JAGWCR010000002">
    <property type="protein sequence ID" value="MBS3647682.1"/>
    <property type="molecule type" value="Genomic_DNA"/>
</dbReference>
<dbReference type="Gene3D" id="2.10.70.100">
    <property type="match status" value="1"/>
</dbReference>
<evidence type="ECO:0000256" key="4">
    <source>
        <dbReference type="ARBA" id="ARBA00022543"/>
    </source>
</evidence>
<accession>A0A942E370</accession>
<evidence type="ECO:0000313" key="20">
    <source>
        <dbReference type="EMBL" id="MBS3647682.1"/>
    </source>
</evidence>
<feature type="domain" description="PAS" evidence="18">
    <location>
        <begin position="158"/>
        <end position="227"/>
    </location>
</feature>
<keyword evidence="11" id="KW-0547">Nucleotide-binding</keyword>
<dbReference type="CDD" id="cd00130">
    <property type="entry name" value="PAS"/>
    <property type="match status" value="3"/>
</dbReference>
<comment type="caution">
    <text evidence="20">The sequence shown here is derived from an EMBL/GenBank/DDBJ whole genome shotgun (WGS) entry which is preliminary data.</text>
</comment>
<evidence type="ECO:0000256" key="13">
    <source>
        <dbReference type="ARBA" id="ARBA00022840"/>
    </source>
</evidence>